<evidence type="ECO:0000256" key="8">
    <source>
        <dbReference type="ARBA" id="ARBA00023136"/>
    </source>
</evidence>
<evidence type="ECO:0000256" key="1">
    <source>
        <dbReference type="ARBA" id="ARBA00004443"/>
    </source>
</evidence>
<dbReference type="Pfam" id="PF04716">
    <property type="entry name" value="ETC_C1_NDUFA5"/>
    <property type="match status" value="1"/>
</dbReference>
<reference evidence="9 10" key="1">
    <citation type="submission" date="2018-08" db="EMBL/GenBank/DDBJ databases">
        <title>Draft genome of the lignicolous fungus Coniochaeta pulveracea.</title>
        <authorList>
            <person name="Borstlap C.J."/>
            <person name="De Witt R.N."/>
            <person name="Botha A."/>
            <person name="Volschenk H."/>
        </authorList>
    </citation>
    <scope>NUCLEOTIDE SEQUENCE [LARGE SCALE GENOMIC DNA]</scope>
    <source>
        <strain evidence="9 10">CAB683</strain>
    </source>
</reference>
<keyword evidence="4" id="KW-0679">Respiratory chain</keyword>
<comment type="caution">
    <text evidence="9">The sequence shown here is derived from an EMBL/GenBank/DDBJ whole genome shotgun (WGS) entry which is preliminary data.</text>
</comment>
<dbReference type="EMBL" id="QVQW01000012">
    <property type="protein sequence ID" value="RKU46749.1"/>
    <property type="molecule type" value="Genomic_DNA"/>
</dbReference>
<proteinExistence type="inferred from homology"/>
<evidence type="ECO:0000313" key="10">
    <source>
        <dbReference type="Proteomes" id="UP000275385"/>
    </source>
</evidence>
<comment type="subcellular location">
    <subcellularLocation>
        <location evidence="1">Mitochondrion inner membrane</location>
        <topology evidence="1">Peripheral membrane protein</topology>
        <orientation evidence="1">Matrix side</orientation>
    </subcellularLocation>
</comment>
<evidence type="ECO:0000256" key="5">
    <source>
        <dbReference type="ARBA" id="ARBA00022792"/>
    </source>
</evidence>
<keyword evidence="3" id="KW-0813">Transport</keyword>
<keyword evidence="6" id="KW-0249">Electron transport</keyword>
<name>A0A420YFS4_9PEZI</name>
<evidence type="ECO:0000256" key="6">
    <source>
        <dbReference type="ARBA" id="ARBA00022982"/>
    </source>
</evidence>
<evidence type="ECO:0000313" key="9">
    <source>
        <dbReference type="EMBL" id="RKU46749.1"/>
    </source>
</evidence>
<dbReference type="PANTHER" id="PTHR12653">
    <property type="entry name" value="NADH-UBIQUINONE OXIDOREDUCTASE 13 KD-B SUBUNIT"/>
    <property type="match status" value="1"/>
</dbReference>
<dbReference type="STRING" id="177199.A0A420YFS4"/>
<evidence type="ECO:0000256" key="7">
    <source>
        <dbReference type="ARBA" id="ARBA00023128"/>
    </source>
</evidence>
<dbReference type="InterPro" id="IPR006806">
    <property type="entry name" value="NDUFA5"/>
</dbReference>
<evidence type="ECO:0008006" key="11">
    <source>
        <dbReference type="Google" id="ProtNLM"/>
    </source>
</evidence>
<gene>
    <name evidence="9" type="ORF">DL546_004214</name>
</gene>
<dbReference type="OrthoDB" id="286811at2759"/>
<dbReference type="Proteomes" id="UP000275385">
    <property type="component" value="Unassembled WGS sequence"/>
</dbReference>
<keyword evidence="5" id="KW-0999">Mitochondrion inner membrane</keyword>
<keyword evidence="10" id="KW-1185">Reference proteome</keyword>
<organism evidence="9 10">
    <name type="scientific">Coniochaeta pulveracea</name>
    <dbReference type="NCBI Taxonomy" id="177199"/>
    <lineage>
        <taxon>Eukaryota</taxon>
        <taxon>Fungi</taxon>
        <taxon>Dikarya</taxon>
        <taxon>Ascomycota</taxon>
        <taxon>Pezizomycotina</taxon>
        <taxon>Sordariomycetes</taxon>
        <taxon>Sordariomycetidae</taxon>
        <taxon>Coniochaetales</taxon>
        <taxon>Coniochaetaceae</taxon>
        <taxon>Coniochaeta</taxon>
    </lineage>
</organism>
<comment type="similarity">
    <text evidence="2">Belongs to the complex I NDUFA5 subunit family.</text>
</comment>
<evidence type="ECO:0000256" key="4">
    <source>
        <dbReference type="ARBA" id="ARBA00022660"/>
    </source>
</evidence>
<accession>A0A420YFS4</accession>
<evidence type="ECO:0000256" key="2">
    <source>
        <dbReference type="ARBA" id="ARBA00010261"/>
    </source>
</evidence>
<protein>
    <recommendedName>
        <fullName evidence="11">NADH-ubiquinone oxidoreductase 29.9 kDa subunit</fullName>
    </recommendedName>
</protein>
<sequence>MRRTLFRLASVKPTARYLEPGAPTGLTGLLTHGSPRATLLYLYSSTLDKLKAVPEHSLYRQSVEALTKHRLALVESTVPPGYAEWAAKAQKLVAENPAEFHATTSGQVSGASAVRVERDGKVFVVRKVMNKIDERDQEWNGETDEGPELEGHRTLEERSDVVLNAERSDLSDEKNVKWEAEPQLTAEQVEELETKIGAGLIEEVVQVAEGELRLVDTMIEAKVWDDLVEKPVEGQWNYFERNSSS</sequence>
<dbReference type="AlphaFoldDB" id="A0A420YFS4"/>
<dbReference type="GO" id="GO:0022904">
    <property type="term" value="P:respiratory electron transport chain"/>
    <property type="evidence" value="ECO:0007669"/>
    <property type="project" value="InterPro"/>
</dbReference>
<keyword evidence="8" id="KW-0472">Membrane</keyword>
<evidence type="ECO:0000256" key="3">
    <source>
        <dbReference type="ARBA" id="ARBA00022448"/>
    </source>
</evidence>
<dbReference type="GO" id="GO:0005743">
    <property type="term" value="C:mitochondrial inner membrane"/>
    <property type="evidence" value="ECO:0007669"/>
    <property type="project" value="UniProtKB-SubCell"/>
</dbReference>
<keyword evidence="7" id="KW-0496">Mitochondrion</keyword>
<dbReference type="PANTHER" id="PTHR12653:SF0">
    <property type="entry name" value="NADH DEHYDROGENASE [UBIQUINONE] 1 ALPHA SUBCOMPLEX SUBUNIT 5"/>
    <property type="match status" value="1"/>
</dbReference>